<reference evidence="2 3" key="1">
    <citation type="submission" date="2017-04" db="EMBL/GenBank/DDBJ databases">
        <authorList>
            <person name="Afonso C.L."/>
            <person name="Miller P.J."/>
            <person name="Scott M.A."/>
            <person name="Spackman E."/>
            <person name="Goraichik I."/>
            <person name="Dimitrov K.M."/>
            <person name="Suarez D.L."/>
            <person name="Swayne D.E."/>
        </authorList>
    </citation>
    <scope>NUCLEOTIDE SEQUENCE [LARGE SCALE GENOMIC DNA]</scope>
    <source>
        <strain evidence="2 3">CGMCC 1.12644</strain>
    </source>
</reference>
<keyword evidence="3" id="KW-1185">Reference proteome</keyword>
<dbReference type="STRING" id="1387277.SAMN06295998_104170"/>
<dbReference type="EMBL" id="FWYD01000004">
    <property type="protein sequence ID" value="SMC74022.1"/>
    <property type="molecule type" value="Genomic_DNA"/>
</dbReference>
<name>A0A1W2BMV8_9RHOB</name>
<accession>A0A1W2BMV8</accession>
<feature type="region of interest" description="Disordered" evidence="1">
    <location>
        <begin position="18"/>
        <end position="38"/>
    </location>
</feature>
<dbReference type="Proteomes" id="UP000192330">
    <property type="component" value="Unassembled WGS sequence"/>
</dbReference>
<evidence type="ECO:0000313" key="2">
    <source>
        <dbReference type="EMBL" id="SMC74022.1"/>
    </source>
</evidence>
<gene>
    <name evidence="2" type="ORF">SAMN06295998_104170</name>
</gene>
<organism evidence="2 3">
    <name type="scientific">Primorskyibacter flagellatus</name>
    <dbReference type="NCBI Taxonomy" id="1387277"/>
    <lineage>
        <taxon>Bacteria</taxon>
        <taxon>Pseudomonadati</taxon>
        <taxon>Pseudomonadota</taxon>
        <taxon>Alphaproteobacteria</taxon>
        <taxon>Rhodobacterales</taxon>
        <taxon>Roseobacteraceae</taxon>
        <taxon>Primorskyibacter</taxon>
    </lineage>
</organism>
<evidence type="ECO:0000313" key="3">
    <source>
        <dbReference type="Proteomes" id="UP000192330"/>
    </source>
</evidence>
<evidence type="ECO:0000256" key="1">
    <source>
        <dbReference type="SAM" id="MobiDB-lite"/>
    </source>
</evidence>
<sequence length="196" mass="21246">MGREETPGARMSIMSALRSRQAGAGTPRGKTAPTGGASKEGRGCLLISANFRKVRHLSGRLAGFYMSALLMSVGSVQAASGDPVDLILPSGQSVIFHEALQEDQQEGAGHVYRFRFVAHQIAAGPDALSFDDVAQDMQVLCQAFALPNLDRLDATPDRIIVSLSEQPVDFGVMSPDHIQYFEAYIIEDGRCTWEIY</sequence>
<dbReference type="Pfam" id="PF20107">
    <property type="entry name" value="DUF6497"/>
    <property type="match status" value="1"/>
</dbReference>
<proteinExistence type="predicted"/>
<dbReference type="InterPro" id="IPR045467">
    <property type="entry name" value="DUF6497"/>
</dbReference>
<evidence type="ECO:0008006" key="4">
    <source>
        <dbReference type="Google" id="ProtNLM"/>
    </source>
</evidence>
<dbReference type="AlphaFoldDB" id="A0A1W2BMV8"/>
<protein>
    <recommendedName>
        <fullName evidence="4">Acetolactate synthase</fullName>
    </recommendedName>
</protein>